<protein>
    <recommendedName>
        <fullName evidence="4">Secreted protein</fullName>
    </recommendedName>
</protein>
<keyword evidence="1" id="KW-0732">Signal</keyword>
<feature type="chain" id="PRO_5046084696" description="Secreted protein" evidence="1">
    <location>
        <begin position="31"/>
        <end position="215"/>
    </location>
</feature>
<evidence type="ECO:0000256" key="1">
    <source>
        <dbReference type="SAM" id="SignalP"/>
    </source>
</evidence>
<evidence type="ECO:0000313" key="3">
    <source>
        <dbReference type="Proteomes" id="UP001595696"/>
    </source>
</evidence>
<evidence type="ECO:0008006" key="4">
    <source>
        <dbReference type="Google" id="ProtNLM"/>
    </source>
</evidence>
<name>A0ABV8E0P6_9NOCA</name>
<accession>A0ABV8E0P6</accession>
<dbReference type="RefSeq" id="WP_378616356.1">
    <property type="nucleotide sequence ID" value="NZ_JBHSAX010000033.1"/>
</dbReference>
<comment type="caution">
    <text evidence="2">The sequence shown here is derived from an EMBL/GenBank/DDBJ whole genome shotgun (WGS) entry which is preliminary data.</text>
</comment>
<keyword evidence="3" id="KW-1185">Reference proteome</keyword>
<gene>
    <name evidence="2" type="ORF">ACFO0B_28760</name>
</gene>
<sequence>MRLPTRILARGAAVAAITLALAGTSGPAGAAPVPGDPLAAYRSIVETLGALGVQPFLYPTAAPFCADGAPLGLVPAVAGAVPGPWPGALLPVPGLDQAAVRAGQVMFTFLPAGIADGSGIQVLWFNTSTGRGGSAAMGSLGDVAAGLLPAALPPELRAIAEAAVRDFLTRAIPVGGVRAVPVDTGRGTVLAAVFGSVRNGDTSCFFLPTVGIISA</sequence>
<dbReference type="EMBL" id="JBHSAX010000033">
    <property type="protein sequence ID" value="MFC3966000.1"/>
    <property type="molecule type" value="Genomic_DNA"/>
</dbReference>
<reference evidence="3" key="1">
    <citation type="journal article" date="2019" name="Int. J. Syst. Evol. Microbiol.">
        <title>The Global Catalogue of Microorganisms (GCM) 10K type strain sequencing project: providing services to taxonomists for standard genome sequencing and annotation.</title>
        <authorList>
            <consortium name="The Broad Institute Genomics Platform"/>
            <consortium name="The Broad Institute Genome Sequencing Center for Infectious Disease"/>
            <person name="Wu L."/>
            <person name="Ma J."/>
        </authorList>
    </citation>
    <scope>NUCLEOTIDE SEQUENCE [LARGE SCALE GENOMIC DNA]</scope>
    <source>
        <strain evidence="3">CGMCC 4.7330</strain>
    </source>
</reference>
<evidence type="ECO:0000313" key="2">
    <source>
        <dbReference type="EMBL" id="MFC3966000.1"/>
    </source>
</evidence>
<proteinExistence type="predicted"/>
<organism evidence="2 3">
    <name type="scientific">Nocardia jiangsuensis</name>
    <dbReference type="NCBI Taxonomy" id="1691563"/>
    <lineage>
        <taxon>Bacteria</taxon>
        <taxon>Bacillati</taxon>
        <taxon>Actinomycetota</taxon>
        <taxon>Actinomycetes</taxon>
        <taxon>Mycobacteriales</taxon>
        <taxon>Nocardiaceae</taxon>
        <taxon>Nocardia</taxon>
    </lineage>
</organism>
<dbReference type="Proteomes" id="UP001595696">
    <property type="component" value="Unassembled WGS sequence"/>
</dbReference>
<feature type="signal peptide" evidence="1">
    <location>
        <begin position="1"/>
        <end position="30"/>
    </location>
</feature>